<proteinExistence type="predicted"/>
<reference evidence="2" key="2">
    <citation type="submission" date="2020-09" db="EMBL/GenBank/DDBJ databases">
        <authorList>
            <person name="Kikuchi T."/>
        </authorList>
    </citation>
    <scope>NUCLEOTIDE SEQUENCE</scope>
    <source>
        <strain evidence="2">Ka4C1</strain>
    </source>
</reference>
<evidence type="ECO:0000313" key="5">
    <source>
        <dbReference type="WBParaSite" id="BXY_1594200.1"/>
    </source>
</evidence>
<evidence type="ECO:0000313" key="3">
    <source>
        <dbReference type="Proteomes" id="UP000095284"/>
    </source>
</evidence>
<dbReference type="AlphaFoldDB" id="A0A1I7SSC5"/>
<feature type="transmembrane region" description="Helical" evidence="1">
    <location>
        <begin position="251"/>
        <end position="275"/>
    </location>
</feature>
<protein>
    <submittedName>
        <fullName evidence="2">(pine wood nematode) hypothetical protein</fullName>
    </submittedName>
</protein>
<evidence type="ECO:0000313" key="2">
    <source>
        <dbReference type="EMBL" id="CAD5215705.1"/>
    </source>
</evidence>
<dbReference type="WBParaSite" id="BXY_1594200.1">
    <property type="protein sequence ID" value="BXY_1594200.1"/>
    <property type="gene ID" value="BXY_1594200"/>
</dbReference>
<dbReference type="OrthoDB" id="5820472at2759"/>
<feature type="transmembrane region" description="Helical" evidence="1">
    <location>
        <begin position="201"/>
        <end position="230"/>
    </location>
</feature>
<keyword evidence="4" id="KW-1185">Reference proteome</keyword>
<evidence type="ECO:0000313" key="4">
    <source>
        <dbReference type="Proteomes" id="UP000659654"/>
    </source>
</evidence>
<feature type="transmembrane region" description="Helical" evidence="1">
    <location>
        <begin position="339"/>
        <end position="361"/>
    </location>
</feature>
<dbReference type="Proteomes" id="UP000582659">
    <property type="component" value="Unassembled WGS sequence"/>
</dbReference>
<keyword evidence="1" id="KW-0472">Membrane</keyword>
<reference evidence="5" key="1">
    <citation type="submission" date="2016-11" db="UniProtKB">
        <authorList>
            <consortium name="WormBaseParasite"/>
        </authorList>
    </citation>
    <scope>IDENTIFICATION</scope>
</reference>
<dbReference type="Proteomes" id="UP000659654">
    <property type="component" value="Unassembled WGS sequence"/>
</dbReference>
<evidence type="ECO:0000256" key="1">
    <source>
        <dbReference type="SAM" id="Phobius"/>
    </source>
</evidence>
<keyword evidence="1" id="KW-1133">Transmembrane helix</keyword>
<feature type="transmembrane region" description="Helical" evidence="1">
    <location>
        <begin position="100"/>
        <end position="123"/>
    </location>
</feature>
<dbReference type="EMBL" id="CAJFCV020000002">
    <property type="protein sequence ID" value="CAG9097733.1"/>
    <property type="molecule type" value="Genomic_DNA"/>
</dbReference>
<dbReference type="Proteomes" id="UP000095284">
    <property type="component" value="Unplaced"/>
</dbReference>
<feature type="transmembrane region" description="Helical" evidence="1">
    <location>
        <begin position="56"/>
        <end position="79"/>
    </location>
</feature>
<keyword evidence="1" id="KW-0812">Transmembrane</keyword>
<gene>
    <name evidence="2" type="ORF">BXYJ_LOCUS4163</name>
</gene>
<accession>A0A1I7SSC5</accession>
<organism evidence="3 5">
    <name type="scientific">Bursaphelenchus xylophilus</name>
    <name type="common">Pinewood nematode worm</name>
    <name type="synonym">Aphelenchoides xylophilus</name>
    <dbReference type="NCBI Taxonomy" id="6326"/>
    <lineage>
        <taxon>Eukaryota</taxon>
        <taxon>Metazoa</taxon>
        <taxon>Ecdysozoa</taxon>
        <taxon>Nematoda</taxon>
        <taxon>Chromadorea</taxon>
        <taxon>Rhabditida</taxon>
        <taxon>Tylenchina</taxon>
        <taxon>Tylenchomorpha</taxon>
        <taxon>Aphelenchoidea</taxon>
        <taxon>Aphelenchoididae</taxon>
        <taxon>Bursaphelenchus</taxon>
    </lineage>
</organism>
<dbReference type="EMBL" id="CAJFDI010000002">
    <property type="protein sequence ID" value="CAD5215705.1"/>
    <property type="molecule type" value="Genomic_DNA"/>
</dbReference>
<name>A0A1I7SSC5_BURXY</name>
<sequence>MIDWPLALAERFHSFITDSAVSDPLLLLNQLKVKSSLLSWDFLDIYFPMQPTLMNVLILSVCALIVLFLTISGASFYIYSTRTKDQLYDVTKKYKNDPSFNWSFAAMIITWLTLLLGTVYLIVYNIFLTNNYMNAGELATFKDSNVSSDKFLEISINNAIVVVNRKPKQTSKFGETDILNKYNNLREMGYEYKLLEPALGFFMQTIVLVAISLVYVIFLAFILIMICAKIKDVYRDSGERSSSLLWFSRMAKVMSFVMLVCSVLVLCFSIVFLLYSQVHRVICPYVQVYLQNLNLEEYVNSNFAYFDPNNLVDFLSDLSAERVEINEANCNGFVRPIEGIWFCLWLIGVASFAMGVCLWFISNQMAQFRPKMYITQKETFGTLTKKPLTSVFSPMSTFR</sequence>